<organism evidence="2 3">
    <name type="scientific">Bradyrhizobium yuanmingense</name>
    <dbReference type="NCBI Taxonomy" id="108015"/>
    <lineage>
        <taxon>Bacteria</taxon>
        <taxon>Pseudomonadati</taxon>
        <taxon>Pseudomonadota</taxon>
        <taxon>Alphaproteobacteria</taxon>
        <taxon>Hyphomicrobiales</taxon>
        <taxon>Nitrobacteraceae</taxon>
        <taxon>Bradyrhizobium</taxon>
    </lineage>
</organism>
<dbReference type="GeneID" id="93176429"/>
<name>A0A1C3X4S9_9BRAD</name>
<gene>
    <name evidence="1" type="ORF">ABH992_000528</name>
    <name evidence="2" type="ORF">GA0061099_1009173</name>
</gene>
<reference evidence="1 4" key="2">
    <citation type="submission" date="2024-07" db="EMBL/GenBank/DDBJ databases">
        <title>Genomic Encyclopedia of Type Strains, Phase V (KMG-V): Genome sequencing to study the core and pangenomes of soil and plant-associated prokaryotes.</title>
        <authorList>
            <person name="Whitman W."/>
        </authorList>
    </citation>
    <scope>NUCLEOTIDE SEQUENCE [LARGE SCALE GENOMIC DNA]</scope>
    <source>
        <strain evidence="1 4">USDA 222</strain>
    </source>
</reference>
<proteinExistence type="predicted"/>
<dbReference type="AlphaFoldDB" id="A0A1C3X4S9"/>
<dbReference type="Proteomes" id="UP000183174">
    <property type="component" value="Unassembled WGS sequence"/>
</dbReference>
<protein>
    <submittedName>
        <fullName evidence="2">Uncharacterized protein</fullName>
    </submittedName>
</protein>
<dbReference type="RefSeq" id="WP_260346694.1">
    <property type="nucleotide sequence ID" value="NZ_CP104173.1"/>
</dbReference>
<accession>A0A1C3X4S9</accession>
<evidence type="ECO:0000313" key="3">
    <source>
        <dbReference type="Proteomes" id="UP000183174"/>
    </source>
</evidence>
<dbReference type="EMBL" id="FMAE01000009">
    <property type="protein sequence ID" value="SCB47258.1"/>
    <property type="molecule type" value="Genomic_DNA"/>
</dbReference>
<dbReference type="EMBL" id="JBGBZN010000002">
    <property type="protein sequence ID" value="MEY9468129.1"/>
    <property type="molecule type" value="Genomic_DNA"/>
</dbReference>
<reference evidence="2 3" key="1">
    <citation type="submission" date="2016-08" db="EMBL/GenBank/DDBJ databases">
        <authorList>
            <person name="Seilhamer J.J."/>
        </authorList>
    </citation>
    <scope>NUCLEOTIDE SEQUENCE [LARGE SCALE GENOMIC DNA]</scope>
    <source>
        <strain evidence="2 3">CCBAU 10071</strain>
    </source>
</reference>
<sequence length="40" mass="4097">MKAFLLGCVAAVVIAVGGMVILDRVQEPAAHAFATTGVRL</sequence>
<dbReference type="Proteomes" id="UP001565474">
    <property type="component" value="Unassembled WGS sequence"/>
</dbReference>
<evidence type="ECO:0000313" key="4">
    <source>
        <dbReference type="Proteomes" id="UP001565474"/>
    </source>
</evidence>
<keyword evidence="4" id="KW-1185">Reference proteome</keyword>
<evidence type="ECO:0000313" key="2">
    <source>
        <dbReference type="EMBL" id="SCB47258.1"/>
    </source>
</evidence>
<evidence type="ECO:0000313" key="1">
    <source>
        <dbReference type="EMBL" id="MEY9468129.1"/>
    </source>
</evidence>